<protein>
    <submittedName>
        <fullName evidence="2">Uncharacterized protein</fullName>
    </submittedName>
</protein>
<dbReference type="STRING" id="1381753.V2WRW0"/>
<dbReference type="Proteomes" id="UP000017559">
    <property type="component" value="Unassembled WGS sequence"/>
</dbReference>
<gene>
    <name evidence="2" type="ORF">Moror_8669</name>
</gene>
<dbReference type="SUPFAM" id="SSF89009">
    <property type="entry name" value="GAT-like domain"/>
    <property type="match status" value="1"/>
</dbReference>
<keyword evidence="3" id="KW-1185">Reference proteome</keyword>
<sequence>MKNLFGHRLWKPKSRPSPPPVVSIIEDPSQNVIFIPVEEDIRRLFAECKVGIGNAGLLRDALLTMTPDDLRAASEAGAERSRRDGKEGAGVEGAEGNTEEERLLAELLEANEELNRSLEQHDDLERVLKDRNVEGEDTSAMLQGHDTSLLRRIDLDFDLFTEDPAFPLSFCDFFDKLSTSSDTVSSNLEVLSIPSLPKHIQCMDFQNFDEILQRPYFSSLRELKCTFTCDFTRKDAAKQIKHGGRQYFRPDEDSAAELDLRERIRDFKATYLPKCEARGIIFVTDTTYYYCNLPPK</sequence>
<accession>V2WRW0</accession>
<dbReference type="EMBL" id="AWSO01000548">
    <property type="protein sequence ID" value="ESK89598.1"/>
    <property type="molecule type" value="Genomic_DNA"/>
</dbReference>
<reference evidence="2 3" key="1">
    <citation type="journal article" date="2014" name="BMC Genomics">
        <title>Genome and secretome analysis of the hemibiotrophic fungal pathogen, Moniliophthora roreri, which causes frosty pod rot disease of cacao: mechanisms of the biotrophic and necrotrophic phases.</title>
        <authorList>
            <person name="Meinhardt L.W."/>
            <person name="Costa G.G.L."/>
            <person name="Thomazella D.P.T."/>
            <person name="Teixeira P.J.P.L."/>
            <person name="Carazzolle M.F."/>
            <person name="Schuster S.C."/>
            <person name="Carlson J.E."/>
            <person name="Guiltinan M.J."/>
            <person name="Mieczkowski P."/>
            <person name="Farmer A."/>
            <person name="Ramaraj T."/>
            <person name="Crozier J."/>
            <person name="Davis R.E."/>
            <person name="Shao J."/>
            <person name="Melnick R.L."/>
            <person name="Pereira G.A.G."/>
            <person name="Bailey B.A."/>
        </authorList>
    </citation>
    <scope>NUCLEOTIDE SEQUENCE [LARGE SCALE GENOMIC DNA]</scope>
    <source>
        <strain evidence="2 3">MCA 2997</strain>
    </source>
</reference>
<dbReference type="OrthoDB" id="10255964at2759"/>
<comment type="caution">
    <text evidence="2">The sequence shown here is derived from an EMBL/GenBank/DDBJ whole genome shotgun (WGS) entry which is preliminary data.</text>
</comment>
<dbReference type="HOGENOM" id="CLU_940360_0_0_1"/>
<name>V2WRW0_MONRO</name>
<dbReference type="AlphaFoldDB" id="V2WRW0"/>
<evidence type="ECO:0000313" key="3">
    <source>
        <dbReference type="Proteomes" id="UP000017559"/>
    </source>
</evidence>
<proteinExistence type="predicted"/>
<feature type="compositionally biased region" description="Basic and acidic residues" evidence="1">
    <location>
        <begin position="72"/>
        <end position="89"/>
    </location>
</feature>
<dbReference type="KEGG" id="mrr:Moror_8669"/>
<evidence type="ECO:0000256" key="1">
    <source>
        <dbReference type="SAM" id="MobiDB-lite"/>
    </source>
</evidence>
<evidence type="ECO:0000313" key="2">
    <source>
        <dbReference type="EMBL" id="ESK89598.1"/>
    </source>
</evidence>
<feature type="region of interest" description="Disordered" evidence="1">
    <location>
        <begin position="72"/>
        <end position="99"/>
    </location>
</feature>
<organism evidence="2 3">
    <name type="scientific">Moniliophthora roreri (strain MCA 2997)</name>
    <name type="common">Cocoa frosty pod rot fungus</name>
    <name type="synonym">Crinipellis roreri</name>
    <dbReference type="NCBI Taxonomy" id="1381753"/>
    <lineage>
        <taxon>Eukaryota</taxon>
        <taxon>Fungi</taxon>
        <taxon>Dikarya</taxon>
        <taxon>Basidiomycota</taxon>
        <taxon>Agaricomycotina</taxon>
        <taxon>Agaricomycetes</taxon>
        <taxon>Agaricomycetidae</taxon>
        <taxon>Agaricales</taxon>
        <taxon>Marasmiineae</taxon>
        <taxon>Marasmiaceae</taxon>
        <taxon>Moniliophthora</taxon>
    </lineage>
</organism>